<dbReference type="InterPro" id="IPR020625">
    <property type="entry name" value="Schiff_base-form_aldolases_AS"/>
</dbReference>
<comment type="similarity">
    <text evidence="1 4">Belongs to the DapA family.</text>
</comment>
<dbReference type="PANTHER" id="PTHR12128:SF66">
    <property type="entry name" value="4-HYDROXY-2-OXOGLUTARATE ALDOLASE, MITOCHONDRIAL"/>
    <property type="match status" value="1"/>
</dbReference>
<evidence type="ECO:0000313" key="8">
    <source>
        <dbReference type="Proteomes" id="UP000617734"/>
    </source>
</evidence>
<dbReference type="PRINTS" id="PR00146">
    <property type="entry name" value="DHPICSNTHASE"/>
</dbReference>
<feature type="binding site" evidence="6">
    <location>
        <position position="212"/>
    </location>
    <ligand>
        <name>pyruvate</name>
        <dbReference type="ChEBI" id="CHEBI:15361"/>
    </ligand>
</feature>
<dbReference type="InterPro" id="IPR013785">
    <property type="entry name" value="Aldolase_TIM"/>
</dbReference>
<organism evidence="7 8">
    <name type="scientific">Kitasatospora indigofera</name>
    <dbReference type="NCBI Taxonomy" id="67307"/>
    <lineage>
        <taxon>Bacteria</taxon>
        <taxon>Bacillati</taxon>
        <taxon>Actinomycetota</taxon>
        <taxon>Actinomycetes</taxon>
        <taxon>Kitasatosporales</taxon>
        <taxon>Streptomycetaceae</taxon>
        <taxon>Kitasatospora</taxon>
    </lineage>
</organism>
<dbReference type="Pfam" id="PF00701">
    <property type="entry name" value="DHDPS"/>
    <property type="match status" value="1"/>
</dbReference>
<evidence type="ECO:0000256" key="1">
    <source>
        <dbReference type="ARBA" id="ARBA00007592"/>
    </source>
</evidence>
<sequence length="300" mass="29869">MNQHIPLTGIFVPLVTPFAADGTIARPALEALAHSLLDEGAAGLAALGTTAEAAALDEAERRTVVDVVAAVCRERGATLLVGTGGAGTLGTAEALLALGKSTPEAAAAMVTVPAFTRPGEAGVVAHFRRLAATSPVPLVVYHIPYRTGQSLSAAALLELAGVPGIAGVKHAVGGIDQDTVELLGSAPAGFAVLAGDDAFLSPLLALGAAGGILASAHLATARFAELAAAWQAGEADRARALGHQLAALAKAAFAGPNPTVIKAVLHAQGRIPTPDVRLPLLPAGPVETAVALAGTDRLTR</sequence>
<evidence type="ECO:0000313" key="7">
    <source>
        <dbReference type="EMBL" id="GHH60672.1"/>
    </source>
</evidence>
<dbReference type="InterPro" id="IPR002220">
    <property type="entry name" value="DapA-like"/>
</dbReference>
<dbReference type="GO" id="GO:0044281">
    <property type="term" value="P:small molecule metabolic process"/>
    <property type="evidence" value="ECO:0007669"/>
    <property type="project" value="UniProtKB-ARBA"/>
</dbReference>
<keyword evidence="8" id="KW-1185">Reference proteome</keyword>
<feature type="active site" description="Schiff-base intermediate with substrate" evidence="5">
    <location>
        <position position="169"/>
    </location>
</feature>
<evidence type="ECO:0000256" key="4">
    <source>
        <dbReference type="PIRNR" id="PIRNR001365"/>
    </source>
</evidence>
<evidence type="ECO:0000256" key="2">
    <source>
        <dbReference type="ARBA" id="ARBA00023239"/>
    </source>
</evidence>
<dbReference type="SUPFAM" id="SSF51569">
    <property type="entry name" value="Aldolase"/>
    <property type="match status" value="1"/>
</dbReference>
<dbReference type="PIRSF" id="PIRSF001365">
    <property type="entry name" value="DHDPS"/>
    <property type="match status" value="1"/>
</dbReference>
<dbReference type="GO" id="GO:0008840">
    <property type="term" value="F:4-hydroxy-tetrahydrodipicolinate synthase activity"/>
    <property type="evidence" value="ECO:0007669"/>
    <property type="project" value="TreeGrafter"/>
</dbReference>
<dbReference type="GeneID" id="95351109"/>
<reference evidence="7" key="2">
    <citation type="submission" date="2020-09" db="EMBL/GenBank/DDBJ databases">
        <authorList>
            <person name="Sun Q."/>
            <person name="Ohkuma M."/>
        </authorList>
    </citation>
    <scope>NUCLEOTIDE SEQUENCE</scope>
    <source>
        <strain evidence="7">JCM 4646</strain>
    </source>
</reference>
<gene>
    <name evidence="7" type="primary">dapA</name>
    <name evidence="7" type="ORF">GCM10018781_05790</name>
</gene>
<accession>A0A919FC27</accession>
<dbReference type="AlphaFoldDB" id="A0A919FC27"/>
<dbReference type="SMART" id="SM01130">
    <property type="entry name" value="DHDPS"/>
    <property type="match status" value="1"/>
</dbReference>
<dbReference type="PROSITE" id="PS00666">
    <property type="entry name" value="DHDPS_2"/>
    <property type="match status" value="1"/>
</dbReference>
<dbReference type="PANTHER" id="PTHR12128">
    <property type="entry name" value="DIHYDRODIPICOLINATE SYNTHASE"/>
    <property type="match status" value="1"/>
</dbReference>
<proteinExistence type="inferred from homology"/>
<evidence type="ECO:0000256" key="6">
    <source>
        <dbReference type="PIRSR" id="PIRSR001365-2"/>
    </source>
</evidence>
<keyword evidence="3" id="KW-0704">Schiff base</keyword>
<name>A0A919FC27_9ACTN</name>
<dbReference type="Proteomes" id="UP000617734">
    <property type="component" value="Unassembled WGS sequence"/>
</dbReference>
<evidence type="ECO:0000256" key="3">
    <source>
        <dbReference type="ARBA" id="ARBA00023270"/>
    </source>
</evidence>
<dbReference type="RefSeq" id="WP_190209149.1">
    <property type="nucleotide sequence ID" value="NZ_BNBO01000002.1"/>
</dbReference>
<keyword evidence="2 4" id="KW-0456">Lyase</keyword>
<comment type="caution">
    <text evidence="7">The sequence shown here is derived from an EMBL/GenBank/DDBJ whole genome shotgun (WGS) entry which is preliminary data.</text>
</comment>
<feature type="binding site" evidence="6">
    <location>
        <position position="50"/>
    </location>
    <ligand>
        <name>pyruvate</name>
        <dbReference type="ChEBI" id="CHEBI:15361"/>
    </ligand>
</feature>
<evidence type="ECO:0000256" key="5">
    <source>
        <dbReference type="PIRSR" id="PIRSR001365-1"/>
    </source>
</evidence>
<reference evidence="7" key="1">
    <citation type="journal article" date="2014" name="Int. J. Syst. Evol. Microbiol.">
        <title>Complete genome sequence of Corynebacterium casei LMG S-19264T (=DSM 44701T), isolated from a smear-ripened cheese.</title>
        <authorList>
            <consortium name="US DOE Joint Genome Institute (JGI-PGF)"/>
            <person name="Walter F."/>
            <person name="Albersmeier A."/>
            <person name="Kalinowski J."/>
            <person name="Ruckert C."/>
        </authorList>
    </citation>
    <scope>NUCLEOTIDE SEQUENCE</scope>
    <source>
        <strain evidence="7">JCM 4646</strain>
    </source>
</reference>
<protein>
    <submittedName>
        <fullName evidence="7">4-hydroxy-tetrahydrodipicolinate synthase</fullName>
    </submittedName>
</protein>
<feature type="active site" description="Proton donor/acceptor" evidence="5">
    <location>
        <position position="141"/>
    </location>
</feature>
<dbReference type="EMBL" id="BNBO01000002">
    <property type="protein sequence ID" value="GHH60672.1"/>
    <property type="molecule type" value="Genomic_DNA"/>
</dbReference>
<dbReference type="Gene3D" id="3.20.20.70">
    <property type="entry name" value="Aldolase class I"/>
    <property type="match status" value="1"/>
</dbReference>